<dbReference type="CDD" id="cd03451">
    <property type="entry name" value="FkbR2"/>
    <property type="match status" value="1"/>
</dbReference>
<sequence>MSATNNVEASRLLGATGWFEDFTEGQQIRHARASTIDEIEGSFIAKQVMNTAQAHFNDHVQHGMGEGRVVFGLATASMVMGLSSQDCTEHAITELGCDKFRFRSPVHHGDTVSAYTEVLSVADAPDREDAGVVVFKHWGLKHDGVIVFEGERTVLIKRKSHWS</sequence>
<keyword evidence="2" id="KW-1185">Reference proteome</keyword>
<gene>
    <name evidence="1" type="ORF">CLV47_101264</name>
</gene>
<dbReference type="InterPro" id="IPR029069">
    <property type="entry name" value="HotDog_dom_sf"/>
</dbReference>
<dbReference type="AlphaFoldDB" id="A0A2T1A6C0"/>
<proteinExistence type="predicted"/>
<accession>A0A2T1A6C0</accession>
<dbReference type="Proteomes" id="UP000237752">
    <property type="component" value="Unassembled WGS sequence"/>
</dbReference>
<dbReference type="InterPro" id="IPR052342">
    <property type="entry name" value="MCH/BMMD"/>
</dbReference>
<dbReference type="GO" id="GO:0016829">
    <property type="term" value="F:lyase activity"/>
    <property type="evidence" value="ECO:0007669"/>
    <property type="project" value="InterPro"/>
</dbReference>
<evidence type="ECO:0000313" key="1">
    <source>
        <dbReference type="EMBL" id="PRZ44139.1"/>
    </source>
</evidence>
<dbReference type="RefSeq" id="WP_106347187.1">
    <property type="nucleotide sequence ID" value="NZ_PVUE01000001.1"/>
</dbReference>
<protein>
    <submittedName>
        <fullName evidence="1">Acyl dehydratase</fullName>
    </submittedName>
</protein>
<reference evidence="1 2" key="1">
    <citation type="submission" date="2018-03" db="EMBL/GenBank/DDBJ databases">
        <title>Genomic Encyclopedia of Archaeal and Bacterial Type Strains, Phase II (KMG-II): from individual species to whole genera.</title>
        <authorList>
            <person name="Goeker M."/>
        </authorList>
    </citation>
    <scope>NUCLEOTIDE SEQUENCE [LARGE SCALE GENOMIC DNA]</scope>
    <source>
        <strain evidence="1 2">DSM 100065</strain>
    </source>
</reference>
<dbReference type="SUPFAM" id="SSF54637">
    <property type="entry name" value="Thioesterase/thiol ester dehydrase-isomerase"/>
    <property type="match status" value="1"/>
</dbReference>
<evidence type="ECO:0000313" key="2">
    <source>
        <dbReference type="Proteomes" id="UP000237752"/>
    </source>
</evidence>
<comment type="caution">
    <text evidence="1">The sequence shown here is derived from an EMBL/GenBank/DDBJ whole genome shotgun (WGS) entry which is preliminary data.</text>
</comment>
<dbReference type="EMBL" id="PVUE01000001">
    <property type="protein sequence ID" value="PRZ44139.1"/>
    <property type="molecule type" value="Genomic_DNA"/>
</dbReference>
<organism evidence="1 2">
    <name type="scientific">Antricoccus suffuscus</name>
    <dbReference type="NCBI Taxonomy" id="1629062"/>
    <lineage>
        <taxon>Bacteria</taxon>
        <taxon>Bacillati</taxon>
        <taxon>Actinomycetota</taxon>
        <taxon>Actinomycetes</taxon>
        <taxon>Geodermatophilales</taxon>
        <taxon>Antricoccaceae</taxon>
        <taxon>Antricoccus</taxon>
    </lineage>
</organism>
<dbReference type="InterPro" id="IPR048274">
    <property type="entry name" value="MC_hydratase"/>
</dbReference>
<name>A0A2T1A6C0_9ACTN</name>
<dbReference type="Gene3D" id="3.10.129.10">
    <property type="entry name" value="Hotdog Thioesterase"/>
    <property type="match status" value="1"/>
</dbReference>
<dbReference type="OrthoDB" id="9759612at2"/>
<dbReference type="PANTHER" id="PTHR43664:SF1">
    <property type="entry name" value="BETA-METHYLMALYL-COA DEHYDRATASE"/>
    <property type="match status" value="1"/>
</dbReference>
<dbReference type="PANTHER" id="PTHR43664">
    <property type="entry name" value="MONOAMINE OXIDASE-RELATED"/>
    <property type="match status" value="1"/>
</dbReference>
<dbReference type="Pfam" id="PF19315">
    <property type="entry name" value="MC_hydratase"/>
    <property type="match status" value="1"/>
</dbReference>